<proteinExistence type="predicted"/>
<dbReference type="GO" id="GO:0009298">
    <property type="term" value="P:GDP-mannose biosynthetic process"/>
    <property type="evidence" value="ECO:0007669"/>
    <property type="project" value="InterPro"/>
</dbReference>
<feature type="transmembrane region" description="Helical" evidence="1">
    <location>
        <begin position="12"/>
        <end position="35"/>
    </location>
</feature>
<dbReference type="GO" id="GO:0004476">
    <property type="term" value="F:mannose-6-phosphate isomerase activity"/>
    <property type="evidence" value="ECO:0007669"/>
    <property type="project" value="InterPro"/>
</dbReference>
<evidence type="ECO:0000313" key="3">
    <source>
        <dbReference type="Proteomes" id="UP000296034"/>
    </source>
</evidence>
<dbReference type="PRINTS" id="PR00714">
    <property type="entry name" value="MAN6PISMRASE"/>
</dbReference>
<dbReference type="InterPro" id="IPR016305">
    <property type="entry name" value="Mannose-6-P_Isomerase"/>
</dbReference>
<keyword evidence="1" id="KW-0472">Membrane</keyword>
<dbReference type="Gene3D" id="2.60.120.10">
    <property type="entry name" value="Jelly Rolls"/>
    <property type="match status" value="1"/>
</dbReference>
<dbReference type="AlphaFoldDB" id="A0A2P5SYU7"/>
<name>A0A2P5SYU7_9GAMM</name>
<gene>
    <name evidence="2" type="ORF">CRV11_00860</name>
</gene>
<dbReference type="Proteomes" id="UP000296034">
    <property type="component" value="Unassembled WGS sequence"/>
</dbReference>
<organism evidence="2 3">
    <name type="scientific">Candidatus Pantoea edessiphila</name>
    <dbReference type="NCBI Taxonomy" id="2044610"/>
    <lineage>
        <taxon>Bacteria</taxon>
        <taxon>Pseudomonadati</taxon>
        <taxon>Pseudomonadota</taxon>
        <taxon>Gammaproteobacteria</taxon>
        <taxon>Enterobacterales</taxon>
        <taxon>Erwiniaceae</taxon>
        <taxon>Pantoea</taxon>
    </lineage>
</organism>
<evidence type="ECO:0000313" key="2">
    <source>
        <dbReference type="EMBL" id="PPI87472.1"/>
    </source>
</evidence>
<reference evidence="2 3" key="1">
    <citation type="journal article" date="2018" name="Genome Biol. Evol.">
        <title>Cladogenesis and Genomic Streamlining in Extracellular Endosymbionts of Tropical Stink Bugs.</title>
        <authorList>
            <person name="Otero-Bravo A."/>
            <person name="Goffredi S."/>
            <person name="Sabree Z.L."/>
        </authorList>
    </citation>
    <scope>NUCLEOTIDE SEQUENCE [LARGE SCALE GENOMIC DNA]</scope>
    <source>
        <strain evidence="2 3">SoET</strain>
    </source>
</reference>
<dbReference type="SUPFAM" id="SSF51182">
    <property type="entry name" value="RmlC-like cupins"/>
    <property type="match status" value="1"/>
</dbReference>
<dbReference type="EMBL" id="PDKS01000001">
    <property type="protein sequence ID" value="PPI87472.1"/>
    <property type="molecule type" value="Genomic_DNA"/>
</dbReference>
<sequence>MINYSQDNKLFLFIFFNIFSLNSGEIIFISSGISYTCLKGVAIEISANSDHVIRAGLT</sequence>
<dbReference type="InterPro" id="IPR014710">
    <property type="entry name" value="RmlC-like_jellyroll"/>
</dbReference>
<keyword evidence="1" id="KW-1133">Transmembrane helix</keyword>
<dbReference type="InterPro" id="IPR011051">
    <property type="entry name" value="RmlC_Cupin_sf"/>
</dbReference>
<accession>A0A2P5SYU7</accession>
<evidence type="ECO:0000256" key="1">
    <source>
        <dbReference type="SAM" id="Phobius"/>
    </source>
</evidence>
<comment type="caution">
    <text evidence="2">The sequence shown here is derived from an EMBL/GenBank/DDBJ whole genome shotgun (WGS) entry which is preliminary data.</text>
</comment>
<keyword evidence="1" id="KW-0812">Transmembrane</keyword>
<protein>
    <submittedName>
        <fullName evidence="2">Uncharacterized protein</fullName>
    </submittedName>
</protein>
<dbReference type="RefSeq" id="WP_136131467.1">
    <property type="nucleotide sequence ID" value="NZ_PDKS01000001.1"/>
</dbReference>